<proteinExistence type="predicted"/>
<gene>
    <name evidence="1" type="ORF">Clacol_000241</name>
</gene>
<keyword evidence="2" id="KW-1185">Reference proteome</keyword>
<evidence type="ECO:0000313" key="2">
    <source>
        <dbReference type="Proteomes" id="UP001050691"/>
    </source>
</evidence>
<evidence type="ECO:0008006" key="3">
    <source>
        <dbReference type="Google" id="ProtNLM"/>
    </source>
</evidence>
<organism evidence="1 2">
    <name type="scientific">Clathrus columnatus</name>
    <dbReference type="NCBI Taxonomy" id="1419009"/>
    <lineage>
        <taxon>Eukaryota</taxon>
        <taxon>Fungi</taxon>
        <taxon>Dikarya</taxon>
        <taxon>Basidiomycota</taxon>
        <taxon>Agaricomycotina</taxon>
        <taxon>Agaricomycetes</taxon>
        <taxon>Phallomycetidae</taxon>
        <taxon>Phallales</taxon>
        <taxon>Clathraceae</taxon>
        <taxon>Clathrus</taxon>
    </lineage>
</organism>
<name>A0AAV4ZYT8_9AGAM</name>
<dbReference type="AlphaFoldDB" id="A0AAV4ZYT8"/>
<dbReference type="Proteomes" id="UP001050691">
    <property type="component" value="Unassembled WGS sequence"/>
</dbReference>
<protein>
    <recommendedName>
        <fullName evidence="3">F-box domain-containing protein</fullName>
    </recommendedName>
</protein>
<reference evidence="1" key="1">
    <citation type="submission" date="2021-10" db="EMBL/GenBank/DDBJ databases">
        <title>De novo Genome Assembly of Clathrus columnatus (Basidiomycota, Fungi) Using Illumina and Nanopore Sequence Data.</title>
        <authorList>
            <person name="Ogiso-Tanaka E."/>
            <person name="Itagaki H."/>
            <person name="Hosoya T."/>
            <person name="Hosaka K."/>
        </authorList>
    </citation>
    <scope>NUCLEOTIDE SEQUENCE</scope>
    <source>
        <strain evidence="1">MO-923</strain>
    </source>
</reference>
<sequence>MCFALSMYSGFERLPEHILEDIVLFAVDATFPGPPTPLASLLRVSKKVSSILTQKRNPILYARIFVSKFDIAAPCRRFGKSALDVNQQARECIRRFKCLRRFRFNSYPEDENVSSPLCEDLWIAYLMFLENDGKNIAQLIGYAHIDIFARDFVKTSGRLHIGATENAGWTVDNETNALALWLFWFTDDDRVGKETPEERIDTLNALSCIFLGSFKYPTTFAPLTTFQIPPSVIPPLHEPRPTFLLSTSPTHPPSVIRDYFGQRLVLSRPLLTPPALLSCLIRFGGCVKSRGASIDENANQTVSRAQAIKLGWSGALTEKYDRLGMEGYQWSQTSSIRHQHDWRRLLYCYNPWTRMRIPTRAFSPGQLEGTWEGRWLTVNSDFFHNVANTAREGRSINHPPDYLVVQQPIEFCVREYYQIDPKECLSFNDMSTDGTGTGALQGWQPSGMEVEEASGKLDIFDPRAKQRHIYQSSIPIKDILDEYMANSDSSSPYDNDVWDIILTARTHDDYADIWGRDRYFGRIRAWDGLVLLVRERRHDAGRWIFYGYIYSGQNLVGRWRETGTPITSQGLEGVWGMVKSGNA</sequence>
<accession>A0AAV4ZYT8</accession>
<dbReference type="EMBL" id="BPWL01000001">
    <property type="protein sequence ID" value="GJJ06053.1"/>
    <property type="molecule type" value="Genomic_DNA"/>
</dbReference>
<evidence type="ECO:0000313" key="1">
    <source>
        <dbReference type="EMBL" id="GJJ06053.1"/>
    </source>
</evidence>
<comment type="caution">
    <text evidence="1">The sequence shown here is derived from an EMBL/GenBank/DDBJ whole genome shotgun (WGS) entry which is preliminary data.</text>
</comment>